<keyword evidence="3" id="KW-0418">Kinase</keyword>
<dbReference type="SMART" id="SM00220">
    <property type="entry name" value="S_TKc"/>
    <property type="match status" value="1"/>
</dbReference>
<feature type="domain" description="Protein kinase" evidence="2">
    <location>
        <begin position="21"/>
        <end position="306"/>
    </location>
</feature>
<dbReference type="RefSeq" id="WP_107014709.1">
    <property type="nucleotide sequence ID" value="NZ_KZ679038.1"/>
</dbReference>
<sequence length="515" mass="54959">MNHSHPTPPLDPAPGYRISDWEITGLIGSGSWGSVYAAEKVADSAAGGSAVAIKLLRTDLLTPGQRASMEELARKEAQFSTEADHPHLVRTHAVVTLRDPERPELDGMTALVMDRAERSLQDLLAAGGTGRPLPEAERILSGVASGLAHMHTHGWIHADLKPANILLGPERAVWLADFGLTVELEGTHAYVPPLGSLDHVPPEWWSERTGVHGTTVRKTADIWAFGVLAHQVLTGGMHPFPGGTARARSLAAQAYANGSAPLRLDDSLEPEWRRLIVECLAPDHASRAALDADELSRRVGALHAERLPRPVYRRPAVLLTAGLTACAAVAGTLVAFVPSDGKDAPERSKSSATATALADAALPGAIPADSDVPVSLRRIITDAAKRCTDEEVTPALLAAMLKAESGFDPKASRPATGEHGIAMWTPAVFKAWAVDGDRDGDKDYMSPADAIGTMSVFTCWLDQRFKQNDLRENLPALIAAGYRTSDRTVIEAGGVPKAVQPYVDEVLANLKEYTA</sequence>
<dbReference type="InterPro" id="IPR017441">
    <property type="entry name" value="Protein_kinase_ATP_BS"/>
</dbReference>
<keyword evidence="1" id="KW-0547">Nucleotide-binding</keyword>
<dbReference type="OrthoDB" id="9801841at2"/>
<feature type="binding site" evidence="1">
    <location>
        <position position="54"/>
    </location>
    <ligand>
        <name>ATP</name>
        <dbReference type="ChEBI" id="CHEBI:30616"/>
    </ligand>
</feature>
<keyword evidence="4" id="KW-1185">Reference proteome</keyword>
<reference evidence="3 4" key="1">
    <citation type="submission" date="2018-03" db="EMBL/GenBank/DDBJ databases">
        <title>Streptomyces dioscori sp. nov., a novel endophytic actinobacterium isolated from bulbil of Dioscorea bulbifera L.</title>
        <authorList>
            <person name="Zhikuan W."/>
        </authorList>
    </citation>
    <scope>NUCLEOTIDE SEQUENCE [LARGE SCALE GENOMIC DNA]</scope>
    <source>
        <strain evidence="3 4">A217</strain>
    </source>
</reference>
<proteinExistence type="predicted"/>
<accession>A0A2P8QFE7</accession>
<evidence type="ECO:0000313" key="3">
    <source>
        <dbReference type="EMBL" id="PSM44954.1"/>
    </source>
</evidence>
<dbReference type="InterPro" id="IPR000719">
    <property type="entry name" value="Prot_kinase_dom"/>
</dbReference>
<dbReference type="GO" id="GO:0005524">
    <property type="term" value="F:ATP binding"/>
    <property type="evidence" value="ECO:0007669"/>
    <property type="project" value="UniProtKB-UniRule"/>
</dbReference>
<dbReference type="CDD" id="cd14014">
    <property type="entry name" value="STKc_PknB_like"/>
    <property type="match status" value="1"/>
</dbReference>
<evidence type="ECO:0000259" key="2">
    <source>
        <dbReference type="PROSITE" id="PS50011"/>
    </source>
</evidence>
<dbReference type="AlphaFoldDB" id="A0A2P8QFE7"/>
<evidence type="ECO:0000313" key="4">
    <source>
        <dbReference type="Proteomes" id="UP000240429"/>
    </source>
</evidence>
<dbReference type="PANTHER" id="PTHR44329:SF214">
    <property type="entry name" value="PROTEIN KINASE DOMAIN-CONTAINING PROTEIN"/>
    <property type="match status" value="1"/>
</dbReference>
<comment type="caution">
    <text evidence="3">The sequence shown here is derived from an EMBL/GenBank/DDBJ whole genome shotgun (WGS) entry which is preliminary data.</text>
</comment>
<dbReference type="SUPFAM" id="SSF56112">
    <property type="entry name" value="Protein kinase-like (PK-like)"/>
    <property type="match status" value="1"/>
</dbReference>
<dbReference type="Proteomes" id="UP000240429">
    <property type="component" value="Unassembled WGS sequence"/>
</dbReference>
<dbReference type="SUPFAM" id="SSF53955">
    <property type="entry name" value="Lysozyme-like"/>
    <property type="match status" value="1"/>
</dbReference>
<dbReference type="Gene3D" id="1.10.510.10">
    <property type="entry name" value="Transferase(Phosphotransferase) domain 1"/>
    <property type="match status" value="1"/>
</dbReference>
<dbReference type="GO" id="GO:0004674">
    <property type="term" value="F:protein serine/threonine kinase activity"/>
    <property type="evidence" value="ECO:0007669"/>
    <property type="project" value="UniProtKB-KW"/>
</dbReference>
<evidence type="ECO:0000256" key="1">
    <source>
        <dbReference type="PROSITE-ProRule" id="PRU10141"/>
    </source>
</evidence>
<gene>
    <name evidence="3" type="ORF">C6Y14_02300</name>
</gene>
<name>A0A2P8QFE7_9ACTN</name>
<dbReference type="PANTHER" id="PTHR44329">
    <property type="entry name" value="SERINE/THREONINE-PROTEIN KINASE TNNI3K-RELATED"/>
    <property type="match status" value="1"/>
</dbReference>
<organism evidence="3 4">
    <name type="scientific">Streptomyces dioscori</name>
    <dbReference type="NCBI Taxonomy" id="2109333"/>
    <lineage>
        <taxon>Bacteria</taxon>
        <taxon>Bacillati</taxon>
        <taxon>Actinomycetota</taxon>
        <taxon>Actinomycetes</taxon>
        <taxon>Kitasatosporales</taxon>
        <taxon>Streptomycetaceae</taxon>
        <taxon>Streptomyces</taxon>
        <taxon>Streptomyces aurantiacus group</taxon>
    </lineage>
</organism>
<dbReference type="Pfam" id="PF00069">
    <property type="entry name" value="Pkinase"/>
    <property type="match status" value="1"/>
</dbReference>
<dbReference type="PROSITE" id="PS50011">
    <property type="entry name" value="PROTEIN_KINASE_DOM"/>
    <property type="match status" value="1"/>
</dbReference>
<dbReference type="Gene3D" id="3.30.200.20">
    <property type="entry name" value="Phosphorylase Kinase, domain 1"/>
    <property type="match status" value="1"/>
</dbReference>
<dbReference type="InterPro" id="IPR051681">
    <property type="entry name" value="Ser/Thr_Kinases-Pseudokinases"/>
</dbReference>
<protein>
    <submittedName>
        <fullName evidence="3">Serine/threonine protein kinase</fullName>
    </submittedName>
</protein>
<dbReference type="EMBL" id="PYBJ01000001">
    <property type="protein sequence ID" value="PSM44954.1"/>
    <property type="molecule type" value="Genomic_DNA"/>
</dbReference>
<keyword evidence="3" id="KW-0808">Transferase</keyword>
<keyword evidence="1" id="KW-0067">ATP-binding</keyword>
<dbReference type="InterPro" id="IPR023346">
    <property type="entry name" value="Lysozyme-like_dom_sf"/>
</dbReference>
<keyword evidence="3" id="KW-0723">Serine/threonine-protein kinase</keyword>
<dbReference type="InterPro" id="IPR011009">
    <property type="entry name" value="Kinase-like_dom_sf"/>
</dbReference>
<dbReference type="Gene3D" id="1.10.530.10">
    <property type="match status" value="1"/>
</dbReference>
<dbReference type="PROSITE" id="PS00107">
    <property type="entry name" value="PROTEIN_KINASE_ATP"/>
    <property type="match status" value="1"/>
</dbReference>